<dbReference type="Proteomes" id="UP000448235">
    <property type="component" value="Unassembled WGS sequence"/>
</dbReference>
<dbReference type="AlphaFoldDB" id="A0A7X4VZW5"/>
<evidence type="ECO:0000313" key="2">
    <source>
        <dbReference type="EMBL" id="NAW13331.1"/>
    </source>
</evidence>
<name>A0A7X4VZW5_9GAMM</name>
<dbReference type="RefSeq" id="WP_161423575.1">
    <property type="nucleotide sequence ID" value="NZ_WUTS01000001.1"/>
</dbReference>
<reference evidence="2 3" key="1">
    <citation type="submission" date="2019-12" db="EMBL/GenBank/DDBJ databases">
        <title>Draft genome sequencing of Halomonas icarensis D1-1.</title>
        <authorList>
            <person name="Pandiyan K."/>
            <person name="Kushwaha P."/>
            <person name="Gowdham M."/>
            <person name="Chakdar H."/>
            <person name="Singh A."/>
            <person name="Kumar M."/>
            <person name="Saxena A.K."/>
        </authorList>
    </citation>
    <scope>NUCLEOTIDE SEQUENCE [LARGE SCALE GENOMIC DNA]</scope>
    <source>
        <strain evidence="2 3">D1-1</strain>
    </source>
</reference>
<dbReference type="SMART" id="SM01321">
    <property type="entry name" value="Y1_Tnp"/>
    <property type="match status" value="1"/>
</dbReference>
<dbReference type="PANTHER" id="PTHR36966">
    <property type="entry name" value="REP-ASSOCIATED TYROSINE TRANSPOSASE"/>
    <property type="match status" value="1"/>
</dbReference>
<sequence length="129" mass="14860">MVGHCYLVTAVTMGRQARFIEFQNAAHASCSFYSESVRRHADTLAFVVMPDHIHWLLQVEGSLSEAVRIYKALVSCRVGSRLWQDGFHDHGIRREEDLRKIARYIVGNPLRAGLVDNILNYPYWDAVWL</sequence>
<evidence type="ECO:0000259" key="1">
    <source>
        <dbReference type="SMART" id="SM01321"/>
    </source>
</evidence>
<dbReference type="GO" id="GO:0006313">
    <property type="term" value="P:DNA transposition"/>
    <property type="evidence" value="ECO:0007669"/>
    <property type="project" value="InterPro"/>
</dbReference>
<proteinExistence type="predicted"/>
<evidence type="ECO:0000313" key="3">
    <source>
        <dbReference type="Proteomes" id="UP000448235"/>
    </source>
</evidence>
<accession>A0A7X4VZW5</accession>
<dbReference type="InterPro" id="IPR052715">
    <property type="entry name" value="RAYT_transposase"/>
</dbReference>
<dbReference type="GO" id="GO:0004803">
    <property type="term" value="F:transposase activity"/>
    <property type="evidence" value="ECO:0007669"/>
    <property type="project" value="InterPro"/>
</dbReference>
<dbReference type="GO" id="GO:0043565">
    <property type="term" value="F:sequence-specific DNA binding"/>
    <property type="evidence" value="ECO:0007669"/>
    <property type="project" value="TreeGrafter"/>
</dbReference>
<dbReference type="Gene3D" id="3.30.70.1290">
    <property type="entry name" value="Transposase IS200-like"/>
    <property type="match status" value="1"/>
</dbReference>
<dbReference type="InterPro" id="IPR036515">
    <property type="entry name" value="Transposase_17_sf"/>
</dbReference>
<keyword evidence="3" id="KW-1185">Reference proteome</keyword>
<gene>
    <name evidence="2" type="ORF">GRB80_10770</name>
</gene>
<protein>
    <submittedName>
        <fullName evidence="2">Transposase</fullName>
    </submittedName>
</protein>
<dbReference type="SUPFAM" id="SSF143422">
    <property type="entry name" value="Transposase IS200-like"/>
    <property type="match status" value="1"/>
</dbReference>
<dbReference type="NCBIfam" id="NF047646">
    <property type="entry name" value="REP_Tyr_transpos"/>
    <property type="match status" value="1"/>
</dbReference>
<organism evidence="2 3">
    <name type="scientific">Halomonas icarae</name>
    <dbReference type="NCBI Taxonomy" id="2691040"/>
    <lineage>
        <taxon>Bacteria</taxon>
        <taxon>Pseudomonadati</taxon>
        <taxon>Pseudomonadota</taxon>
        <taxon>Gammaproteobacteria</taxon>
        <taxon>Oceanospirillales</taxon>
        <taxon>Halomonadaceae</taxon>
        <taxon>Halomonas</taxon>
    </lineage>
</organism>
<comment type="caution">
    <text evidence="2">The sequence shown here is derived from an EMBL/GenBank/DDBJ whole genome shotgun (WGS) entry which is preliminary data.</text>
</comment>
<dbReference type="EMBL" id="WUTS01000001">
    <property type="protein sequence ID" value="NAW13331.1"/>
    <property type="molecule type" value="Genomic_DNA"/>
</dbReference>
<dbReference type="InterPro" id="IPR002686">
    <property type="entry name" value="Transposase_17"/>
</dbReference>
<dbReference type="PANTHER" id="PTHR36966:SF1">
    <property type="entry name" value="REP-ASSOCIATED TYROSINE TRANSPOSASE"/>
    <property type="match status" value="1"/>
</dbReference>
<feature type="domain" description="Transposase IS200-like" evidence="1">
    <location>
        <begin position="1"/>
        <end position="108"/>
    </location>
</feature>